<dbReference type="FunFam" id="4.10.280.10:FF:000021">
    <property type="entry name" value="Transcription factor bHLH130 family"/>
    <property type="match status" value="1"/>
</dbReference>
<accession>A0ABD1FT18</accession>
<evidence type="ECO:0000256" key="1">
    <source>
        <dbReference type="ARBA" id="ARBA00004123"/>
    </source>
</evidence>
<comment type="caution">
    <text evidence="8">The sequence shown here is derived from an EMBL/GenBank/DDBJ whole genome shotgun (WGS) entry which is preliminary data.</text>
</comment>
<organism evidence="8 9">
    <name type="scientific">Salvia divinorum</name>
    <name type="common">Maria pastora</name>
    <name type="synonym">Diviner's sage</name>
    <dbReference type="NCBI Taxonomy" id="28513"/>
    <lineage>
        <taxon>Eukaryota</taxon>
        <taxon>Viridiplantae</taxon>
        <taxon>Streptophyta</taxon>
        <taxon>Embryophyta</taxon>
        <taxon>Tracheophyta</taxon>
        <taxon>Spermatophyta</taxon>
        <taxon>Magnoliopsida</taxon>
        <taxon>eudicotyledons</taxon>
        <taxon>Gunneridae</taxon>
        <taxon>Pentapetalae</taxon>
        <taxon>asterids</taxon>
        <taxon>lamiids</taxon>
        <taxon>Lamiales</taxon>
        <taxon>Lamiaceae</taxon>
        <taxon>Nepetoideae</taxon>
        <taxon>Mentheae</taxon>
        <taxon>Salviinae</taxon>
        <taxon>Salvia</taxon>
        <taxon>Salvia subgen. Calosphace</taxon>
    </lineage>
</organism>
<proteinExistence type="predicted"/>
<evidence type="ECO:0000256" key="6">
    <source>
        <dbReference type="SAM" id="MobiDB-lite"/>
    </source>
</evidence>
<dbReference type="Gene3D" id="4.10.280.10">
    <property type="entry name" value="Helix-loop-helix DNA-binding domain"/>
    <property type="match status" value="1"/>
</dbReference>
<dbReference type="PANTHER" id="PTHR16223:SF51">
    <property type="entry name" value="TRANSCRIPTION FACTOR BHLH117-RELATED"/>
    <property type="match status" value="1"/>
</dbReference>
<dbReference type="InterPro" id="IPR045843">
    <property type="entry name" value="IND-like"/>
</dbReference>
<dbReference type="SUPFAM" id="SSF47459">
    <property type="entry name" value="HLH, helix-loop-helix DNA-binding domain"/>
    <property type="match status" value="1"/>
</dbReference>
<gene>
    <name evidence="8" type="ORF">AAHA92_30363</name>
</gene>
<dbReference type="Proteomes" id="UP001567538">
    <property type="component" value="Unassembled WGS sequence"/>
</dbReference>
<feature type="region of interest" description="Disordered" evidence="6">
    <location>
        <begin position="121"/>
        <end position="159"/>
    </location>
</feature>
<dbReference type="AlphaFoldDB" id="A0ABD1FT18"/>
<dbReference type="CDD" id="cd11393">
    <property type="entry name" value="bHLH_AtbHLH_like"/>
    <property type="match status" value="1"/>
</dbReference>
<name>A0ABD1FT18_SALDI</name>
<dbReference type="GO" id="GO:0000976">
    <property type="term" value="F:transcription cis-regulatory region binding"/>
    <property type="evidence" value="ECO:0007669"/>
    <property type="project" value="UniProtKB-ARBA"/>
</dbReference>
<evidence type="ECO:0000313" key="9">
    <source>
        <dbReference type="Proteomes" id="UP001567538"/>
    </source>
</evidence>
<keyword evidence="2" id="KW-0805">Transcription regulation</keyword>
<evidence type="ECO:0000256" key="3">
    <source>
        <dbReference type="ARBA" id="ARBA00023125"/>
    </source>
</evidence>
<evidence type="ECO:0000256" key="5">
    <source>
        <dbReference type="ARBA" id="ARBA00023242"/>
    </source>
</evidence>
<evidence type="ECO:0000256" key="2">
    <source>
        <dbReference type="ARBA" id="ARBA00023015"/>
    </source>
</evidence>
<dbReference type="PROSITE" id="PS50888">
    <property type="entry name" value="BHLH"/>
    <property type="match status" value="1"/>
</dbReference>
<keyword evidence="4" id="KW-0804">Transcription</keyword>
<feature type="compositionally biased region" description="Low complexity" evidence="6">
    <location>
        <begin position="131"/>
        <end position="140"/>
    </location>
</feature>
<evidence type="ECO:0000256" key="4">
    <source>
        <dbReference type="ARBA" id="ARBA00023163"/>
    </source>
</evidence>
<keyword evidence="3" id="KW-0238">DNA-binding</keyword>
<feature type="domain" description="BHLH" evidence="7">
    <location>
        <begin position="180"/>
        <end position="230"/>
    </location>
</feature>
<dbReference type="PANTHER" id="PTHR16223">
    <property type="entry name" value="TRANSCRIPTION FACTOR BHLH83-RELATED"/>
    <property type="match status" value="1"/>
</dbReference>
<protein>
    <submittedName>
        <fullName evidence="8">Transcription factor bHLH80-like</fullName>
    </submittedName>
</protein>
<evidence type="ECO:0000259" key="7">
    <source>
        <dbReference type="PROSITE" id="PS50888"/>
    </source>
</evidence>
<reference evidence="8 9" key="1">
    <citation type="submission" date="2024-06" db="EMBL/GenBank/DDBJ databases">
        <title>A chromosome level genome sequence of Diviner's sage (Salvia divinorum).</title>
        <authorList>
            <person name="Ford S.A."/>
            <person name="Ro D.-K."/>
            <person name="Ness R.W."/>
            <person name="Phillips M.A."/>
        </authorList>
    </citation>
    <scope>NUCLEOTIDE SEQUENCE [LARGE SCALE GENOMIC DNA]</scope>
    <source>
        <strain evidence="8">SAF-2024a</strain>
        <tissue evidence="8">Leaf</tissue>
    </source>
</reference>
<dbReference type="Pfam" id="PF00010">
    <property type="entry name" value="HLH"/>
    <property type="match status" value="1"/>
</dbReference>
<dbReference type="InterPro" id="IPR045239">
    <property type="entry name" value="bHLH95_bHLH"/>
</dbReference>
<keyword evidence="9" id="KW-1185">Reference proteome</keyword>
<dbReference type="GO" id="GO:0005634">
    <property type="term" value="C:nucleus"/>
    <property type="evidence" value="ECO:0007669"/>
    <property type="project" value="UniProtKB-SubCell"/>
</dbReference>
<keyword evidence="5" id="KW-0539">Nucleus</keyword>
<comment type="subcellular location">
    <subcellularLocation>
        <location evidence="1">Nucleus</location>
    </subcellularLocation>
</comment>
<dbReference type="InterPro" id="IPR036638">
    <property type="entry name" value="HLH_DNA-bd_sf"/>
</dbReference>
<dbReference type="InterPro" id="IPR011598">
    <property type="entry name" value="bHLH_dom"/>
</dbReference>
<dbReference type="EMBL" id="JBEAFC010000012">
    <property type="protein sequence ID" value="KAL1534143.1"/>
    <property type="molecule type" value="Genomic_DNA"/>
</dbReference>
<dbReference type="SMART" id="SM00353">
    <property type="entry name" value="HLH"/>
    <property type="match status" value="1"/>
</dbReference>
<evidence type="ECO:0000313" key="8">
    <source>
        <dbReference type="EMBL" id="KAL1534143.1"/>
    </source>
</evidence>
<sequence>MQPSRGSGSAELNRSDGGGLARYRSAPATWLDALLESDEEQVLPDVVLDIPRPHPPPNASDVDLQLLDSAGGGGFSNFLRMNSSPAEFLSLLNSSEGLLSNLGIPADYELVPEIQAERAREAEDLDRISPKKSPSSSSSSTRLKREKPRQLQGSGGSLDLEMENLLEDSVMCRARAKRGCATHPRSIAERERRTRISDRIRKLQELVPNMDKQTNTADMLEEAVAYVKHLQKEIQDLTEHQKKCRCSTND</sequence>